<evidence type="ECO:0000313" key="2">
    <source>
        <dbReference type="Proteomes" id="UP000366872"/>
    </source>
</evidence>
<gene>
    <name evidence="1" type="ORF">PDESU_00354</name>
</gene>
<accession>A0A6C2TW62</accession>
<keyword evidence="2" id="KW-1185">Reference proteome</keyword>
<proteinExistence type="predicted"/>
<dbReference type="AlphaFoldDB" id="A0A6C2TW62"/>
<sequence>MEYIQTGGIVDGWHVTTNDIRHWTETNKRRAEEILPLLVDKLIRASCKPKNVSFPSGDDIAIGGWDGILEVEEGNEFVPSGHSGWEFGTNASVKGKADGDYAKRLAEPAPLDPKRSTFVFVTSRLWTRCDKWVSSKKSAKEWGNVIGLNAEKLSSWLLQCPAVHRWFAELIGKRTSDTRDVGQAWEAHSSRTETKLTPEFFLYGRDSQVNCLSGKMRQQNNVIRVASESADEAYGFVLSTILQDENASARSLIVRNQDGWDAMAPSPNPLILIPYGFIPNEIGAATNSGHTVVIVATTKSHPPAEIILGRLQRMEKTKAFAALGFDEATSHELYRKTKGYFEPLLRHPLMKPIDYVGPEWPQQISADALFAILFASEWNKDNENDRNALESLSGMTYGDFEKIVLEVSKADDPPVRLIGSIWQVISKMDFFLRIAHLASQTILGRFVEVMNQILSDEDPGYDLPEEERHLASFSNETPQYSNNLKEAVADTAALLAAHIDDHEDVLGATNPSSIIHYAVRSLFESNQTTKHWYSLGSCTQLLAEAAPEEYLTAVENASTGEPPALLGLFEAEGAGVFGGCYHSNLLWGLEGISWNKQYLSRVAQCLAKLSQIDPGGSYSNRPFSSLCDMFLGWINNTNATHDERLEIVDKVLIPQFPDVAWKLMVELLVDKHSTTSGIHEPEYRDWAQAIEQSTTVPAYYGYVYAMVDLLIREFNNHINRDIVTLISEFDSYKPDQRDAIVDKFMAVDVESLDPELRHEIRNKFRETISRHREFSDVKWAWPEALLVRLEAVHDHFKFQDLVEDNVYLFDKRHAPLIDAVSKKDVSYDERDALVRGKRREVIEAIYMEYDMPGITQLADTCADPYLVGEALYDSSMGQDVSEMMFEWVEGDGVTSQVAKSFISSWACRSTGELLELFDSRSEWDSVMKATILLNFLLTEDTLERIEQLDEAGQREYWSKALRYYVRGDKAPSINIVARRLLENDRPLAAIDTIAMAKHARNPEQGIDCELASEILLSIIRNPADIEDVPFASVQYHIQEVIQVLQGVGSIDDQMMIEIEWNYLRMFRFDRFTPIYLFKKVAADPAFFAQLVSWIYKKEELAEAEQEQRKLLAEKSFTLLDKINLWEAGDEQVVSREGLSRWVEQVRLTLLEENLTGIGDDRIGHCLSHCPEGADGIWPHENVRHVIEAIKSKELDVAVQVGRSNSRGATSRAMFEGGDQERNLADKYQEEAEKLQLVFPRTATILRSLASSYDWDAKRHDQNVELY</sequence>
<protein>
    <submittedName>
        <fullName evidence="1">Uncharacterized protein</fullName>
    </submittedName>
</protein>
<dbReference type="Proteomes" id="UP000366872">
    <property type="component" value="Unassembled WGS sequence"/>
</dbReference>
<evidence type="ECO:0000313" key="1">
    <source>
        <dbReference type="EMBL" id="VGO11807.1"/>
    </source>
</evidence>
<name>A0A6C2TW62_PONDE</name>
<organism evidence="1 2">
    <name type="scientific">Pontiella desulfatans</name>
    <dbReference type="NCBI Taxonomy" id="2750659"/>
    <lineage>
        <taxon>Bacteria</taxon>
        <taxon>Pseudomonadati</taxon>
        <taxon>Kiritimatiellota</taxon>
        <taxon>Kiritimatiellia</taxon>
        <taxon>Kiritimatiellales</taxon>
        <taxon>Pontiellaceae</taxon>
        <taxon>Pontiella</taxon>
    </lineage>
</organism>
<reference evidence="1 2" key="1">
    <citation type="submission" date="2019-04" db="EMBL/GenBank/DDBJ databases">
        <authorList>
            <person name="Van Vliet M D."/>
        </authorList>
    </citation>
    <scope>NUCLEOTIDE SEQUENCE [LARGE SCALE GENOMIC DNA]</scope>
    <source>
        <strain evidence="1 2">F1</strain>
    </source>
</reference>
<dbReference type="EMBL" id="CAAHFG010000001">
    <property type="protein sequence ID" value="VGO11807.1"/>
    <property type="molecule type" value="Genomic_DNA"/>
</dbReference>